<dbReference type="InterPro" id="IPR035903">
    <property type="entry name" value="HesB-like_dom_sf"/>
</dbReference>
<dbReference type="InterPro" id="IPR016092">
    <property type="entry name" value="ATAP"/>
</dbReference>
<gene>
    <name evidence="2" type="ORF">E6K78_02480</name>
</gene>
<dbReference type="GO" id="GO:0005506">
    <property type="term" value="F:iron ion binding"/>
    <property type="evidence" value="ECO:0007669"/>
    <property type="project" value="TreeGrafter"/>
</dbReference>
<evidence type="ECO:0000313" key="3">
    <source>
        <dbReference type="Proteomes" id="UP000316609"/>
    </source>
</evidence>
<dbReference type="GO" id="GO:0051539">
    <property type="term" value="F:4 iron, 4 sulfur cluster binding"/>
    <property type="evidence" value="ECO:0007669"/>
    <property type="project" value="TreeGrafter"/>
</dbReference>
<sequence length="116" mass="12178">MLTMTETASRKLTEIIAGQNEPVAGLRVFVQKGGCSGYSYGMTLAQAIEADDWVGEFGGVKVLVDPQSAKVLNGVQIDFVESLQGSGFSIHNPNAVRSCGCGNSFETEESASGEQA</sequence>
<reference evidence="2 3" key="1">
    <citation type="journal article" date="2019" name="Nat. Microbiol.">
        <title>Mediterranean grassland soil C-N compound turnover is dependent on rainfall and depth, and is mediated by genomically divergent microorganisms.</title>
        <authorList>
            <person name="Diamond S."/>
            <person name="Andeer P.F."/>
            <person name="Li Z."/>
            <person name="Crits-Christoph A."/>
            <person name="Burstein D."/>
            <person name="Anantharaman K."/>
            <person name="Lane K.R."/>
            <person name="Thomas B.C."/>
            <person name="Pan C."/>
            <person name="Northen T.R."/>
            <person name="Banfield J.F."/>
        </authorList>
    </citation>
    <scope>NUCLEOTIDE SEQUENCE [LARGE SCALE GENOMIC DNA]</scope>
    <source>
        <strain evidence="2">WS_8</strain>
    </source>
</reference>
<dbReference type="PANTHER" id="PTHR43011:SF1">
    <property type="entry name" value="IRON-SULFUR CLUSTER ASSEMBLY 2 HOMOLOG, MITOCHONDRIAL"/>
    <property type="match status" value="1"/>
</dbReference>
<accession>A0A538TWR8</accession>
<dbReference type="NCBIfam" id="TIGR00049">
    <property type="entry name" value="iron-sulfur cluster assembly accessory protein"/>
    <property type="match status" value="1"/>
</dbReference>
<dbReference type="PANTHER" id="PTHR43011">
    <property type="entry name" value="IRON-SULFUR CLUSTER ASSEMBLY 2 HOMOLOG, MITOCHONDRIAL"/>
    <property type="match status" value="1"/>
</dbReference>
<name>A0A538TWR8_UNCEI</name>
<dbReference type="Gene3D" id="2.60.300.12">
    <property type="entry name" value="HesB-like domain"/>
    <property type="match status" value="1"/>
</dbReference>
<dbReference type="InterPro" id="IPR017870">
    <property type="entry name" value="FeS_cluster_insertion_CS"/>
</dbReference>
<proteinExistence type="predicted"/>
<dbReference type="Proteomes" id="UP000316609">
    <property type="component" value="Unassembled WGS sequence"/>
</dbReference>
<evidence type="ECO:0000259" key="1">
    <source>
        <dbReference type="Pfam" id="PF01521"/>
    </source>
</evidence>
<dbReference type="InterPro" id="IPR000361">
    <property type="entry name" value="ATAP_core_dom"/>
</dbReference>
<comment type="caution">
    <text evidence="2">The sequence shown here is derived from an EMBL/GenBank/DDBJ whole genome shotgun (WGS) entry which is preliminary data.</text>
</comment>
<dbReference type="Pfam" id="PF01521">
    <property type="entry name" value="Fe-S_biosyn"/>
    <property type="match status" value="1"/>
</dbReference>
<dbReference type="GO" id="GO:0051537">
    <property type="term" value="F:2 iron, 2 sulfur cluster binding"/>
    <property type="evidence" value="ECO:0007669"/>
    <property type="project" value="TreeGrafter"/>
</dbReference>
<dbReference type="EMBL" id="VBOY01000017">
    <property type="protein sequence ID" value="TMQ68072.1"/>
    <property type="molecule type" value="Genomic_DNA"/>
</dbReference>
<feature type="domain" description="Core" evidence="1">
    <location>
        <begin position="2"/>
        <end position="103"/>
    </location>
</feature>
<dbReference type="GO" id="GO:0016226">
    <property type="term" value="P:iron-sulfur cluster assembly"/>
    <property type="evidence" value="ECO:0007669"/>
    <property type="project" value="InterPro"/>
</dbReference>
<organism evidence="2 3">
    <name type="scientific">Eiseniibacteriota bacterium</name>
    <dbReference type="NCBI Taxonomy" id="2212470"/>
    <lineage>
        <taxon>Bacteria</taxon>
        <taxon>Candidatus Eiseniibacteriota</taxon>
    </lineage>
</organism>
<dbReference type="AlphaFoldDB" id="A0A538TWR8"/>
<dbReference type="SUPFAM" id="SSF89360">
    <property type="entry name" value="HesB-like domain"/>
    <property type="match status" value="1"/>
</dbReference>
<dbReference type="PROSITE" id="PS01152">
    <property type="entry name" value="HESB"/>
    <property type="match status" value="1"/>
</dbReference>
<evidence type="ECO:0000313" key="2">
    <source>
        <dbReference type="EMBL" id="TMQ68072.1"/>
    </source>
</evidence>
<protein>
    <submittedName>
        <fullName evidence="2">Iron-sulfur cluster assembly accessory protein</fullName>
    </submittedName>
</protein>